<keyword evidence="2" id="KW-1185">Reference proteome</keyword>
<dbReference type="AlphaFoldDB" id="W1NJF6"/>
<dbReference type="Gramene" id="ERM95643">
    <property type="protein sequence ID" value="ERM95643"/>
    <property type="gene ID" value="AMTR_s00023p00178700"/>
</dbReference>
<evidence type="ECO:0000313" key="2">
    <source>
        <dbReference type="Proteomes" id="UP000017836"/>
    </source>
</evidence>
<dbReference type="HOGENOM" id="CLU_179560_0_0_1"/>
<evidence type="ECO:0000313" key="1">
    <source>
        <dbReference type="EMBL" id="ERM95643.1"/>
    </source>
</evidence>
<gene>
    <name evidence="1" type="ORF">AMTR_s00023p00178700</name>
</gene>
<accession>W1NJF6</accession>
<dbReference type="EMBL" id="KI397474">
    <property type="protein sequence ID" value="ERM95643.1"/>
    <property type="molecule type" value="Genomic_DNA"/>
</dbReference>
<proteinExistence type="predicted"/>
<sequence length="89" mass="9744">MAEMTKSIKMLACDTAGGSSTPIVDGPSKARRVAFKIVEAILEVGEVDDAVLLTATTIFQDSIKTEMLLNLADRRMQRAYLNPEIKCLQ</sequence>
<dbReference type="Proteomes" id="UP000017836">
    <property type="component" value="Unassembled WGS sequence"/>
</dbReference>
<reference evidence="2" key="1">
    <citation type="journal article" date="2013" name="Science">
        <title>The Amborella genome and the evolution of flowering plants.</title>
        <authorList>
            <consortium name="Amborella Genome Project"/>
        </authorList>
    </citation>
    <scope>NUCLEOTIDE SEQUENCE [LARGE SCALE GENOMIC DNA]</scope>
</reference>
<protein>
    <submittedName>
        <fullName evidence="1">Uncharacterized protein</fullName>
    </submittedName>
</protein>
<organism evidence="1 2">
    <name type="scientific">Amborella trichopoda</name>
    <dbReference type="NCBI Taxonomy" id="13333"/>
    <lineage>
        <taxon>Eukaryota</taxon>
        <taxon>Viridiplantae</taxon>
        <taxon>Streptophyta</taxon>
        <taxon>Embryophyta</taxon>
        <taxon>Tracheophyta</taxon>
        <taxon>Spermatophyta</taxon>
        <taxon>Magnoliopsida</taxon>
        <taxon>Amborellales</taxon>
        <taxon>Amborellaceae</taxon>
        <taxon>Amborella</taxon>
    </lineage>
</organism>
<name>W1NJF6_AMBTC</name>